<gene>
    <name evidence="1" type="ORF">EZS27_006079</name>
</gene>
<dbReference type="Gene3D" id="1.10.10.60">
    <property type="entry name" value="Homeodomain-like"/>
    <property type="match status" value="1"/>
</dbReference>
<reference evidence="1" key="1">
    <citation type="submission" date="2019-03" db="EMBL/GenBank/DDBJ databases">
        <title>Single cell metagenomics reveals metabolic interactions within the superorganism composed of flagellate Streblomastix strix and complex community of Bacteroidetes bacteria on its surface.</title>
        <authorList>
            <person name="Treitli S.C."/>
            <person name="Kolisko M."/>
            <person name="Husnik F."/>
            <person name="Keeling P."/>
            <person name="Hampl V."/>
        </authorList>
    </citation>
    <scope>NUCLEOTIDE SEQUENCE</scope>
    <source>
        <strain evidence="1">STM</strain>
    </source>
</reference>
<protein>
    <submittedName>
        <fullName evidence="1">Uncharacterized protein</fullName>
    </submittedName>
</protein>
<organism evidence="1">
    <name type="scientific">termite gut metagenome</name>
    <dbReference type="NCBI Taxonomy" id="433724"/>
    <lineage>
        <taxon>unclassified sequences</taxon>
        <taxon>metagenomes</taxon>
        <taxon>organismal metagenomes</taxon>
    </lineage>
</organism>
<dbReference type="EMBL" id="SNRY01000131">
    <property type="protein sequence ID" value="KAA6346429.1"/>
    <property type="molecule type" value="Genomic_DNA"/>
</dbReference>
<proteinExistence type="predicted"/>
<dbReference type="AlphaFoldDB" id="A0A5J4SJX3"/>
<accession>A0A5J4SJX3</accession>
<comment type="caution">
    <text evidence="1">The sequence shown here is derived from an EMBL/GenBank/DDBJ whole genome shotgun (WGS) entry which is preliminary data.</text>
</comment>
<sequence>MRERKTKKALEKDKELARMYYLNGESQMFIADKTGISRTTINKWVNEGAWNSLRTATKLTRKELSIKVIGNLNKKLEDGKDISSDELSKFAASIKTLDKETNILTIIDVLMMYSDWLVARMKIDKELNTGLVKTMNRYQDIFVSEQMTKPAQE</sequence>
<name>A0A5J4SJX3_9ZZZZ</name>
<evidence type="ECO:0000313" key="1">
    <source>
        <dbReference type="EMBL" id="KAA6346429.1"/>
    </source>
</evidence>